<organism evidence="4 5">
    <name type="scientific">Alloyangia mangrovi</name>
    <dbReference type="NCBI Taxonomy" id="1779329"/>
    <lineage>
        <taxon>Bacteria</taxon>
        <taxon>Pseudomonadati</taxon>
        <taxon>Pseudomonadota</taxon>
        <taxon>Alphaproteobacteria</taxon>
        <taxon>Rhodobacterales</taxon>
        <taxon>Roseobacteraceae</taxon>
        <taxon>Alloyangia</taxon>
    </lineage>
</organism>
<dbReference type="EMBL" id="NTHN02000017">
    <property type="protein sequence ID" value="MCT4370779.1"/>
    <property type="molecule type" value="Genomic_DNA"/>
</dbReference>
<evidence type="ECO:0000259" key="2">
    <source>
        <dbReference type="Pfam" id="PF05378"/>
    </source>
</evidence>
<dbReference type="Pfam" id="PF01968">
    <property type="entry name" value="Hydantoinase_A"/>
    <property type="match status" value="1"/>
</dbReference>
<dbReference type="PANTHER" id="PTHR11365:SF23">
    <property type="entry name" value="HYPOTHETICAL 5-OXOPROLINASE (EUROFUNG)-RELATED"/>
    <property type="match status" value="1"/>
</dbReference>
<feature type="domain" description="Acetophenone carboxylase-like C-terminal" evidence="3">
    <location>
        <begin position="502"/>
        <end position="670"/>
    </location>
</feature>
<evidence type="ECO:0000313" key="5">
    <source>
        <dbReference type="Proteomes" id="UP000217448"/>
    </source>
</evidence>
<dbReference type="Pfam" id="PF05378">
    <property type="entry name" value="Hydant_A_N"/>
    <property type="match status" value="1"/>
</dbReference>
<evidence type="ECO:0000259" key="3">
    <source>
        <dbReference type="Pfam" id="PF19278"/>
    </source>
</evidence>
<feature type="domain" description="Hydantoinase/oxoprolinase N-terminal" evidence="2">
    <location>
        <begin position="3"/>
        <end position="183"/>
    </location>
</feature>
<dbReference type="RefSeq" id="WP_260348883.1">
    <property type="nucleotide sequence ID" value="NZ_NTHN02000017.1"/>
</dbReference>
<dbReference type="Proteomes" id="UP000217448">
    <property type="component" value="Unassembled WGS sequence"/>
</dbReference>
<evidence type="ECO:0000259" key="1">
    <source>
        <dbReference type="Pfam" id="PF01968"/>
    </source>
</evidence>
<reference evidence="5" key="1">
    <citation type="submission" date="2023-07" db="EMBL/GenBank/DDBJ databases">
        <title>Yangia mangrovi SAOS 153D genome.</title>
        <authorList>
            <person name="Verma A."/>
            <person name="Pal Y."/>
            <person name="Sundharam S."/>
            <person name="Bisht B."/>
            <person name="Srinivasan K."/>
        </authorList>
    </citation>
    <scope>NUCLEOTIDE SEQUENCE [LARGE SCALE GENOMIC DNA]</scope>
    <source>
        <strain evidence="5">SAOS 153D</strain>
    </source>
</reference>
<dbReference type="InterPro" id="IPR049517">
    <property type="entry name" value="ACX-like_C"/>
</dbReference>
<protein>
    <submittedName>
        <fullName evidence="4">Hydantoinase/oxoprolinase family protein</fullName>
    </submittedName>
</protein>
<dbReference type="InterPro" id="IPR002821">
    <property type="entry name" value="Hydantoinase_A"/>
</dbReference>
<dbReference type="PANTHER" id="PTHR11365">
    <property type="entry name" value="5-OXOPROLINASE RELATED"/>
    <property type="match status" value="1"/>
</dbReference>
<accession>A0ABT2KK96</accession>
<name>A0ABT2KK96_9RHOB</name>
<comment type="caution">
    <text evidence="4">The sequence shown here is derived from an EMBL/GenBank/DDBJ whole genome shotgun (WGS) entry which is preliminary data.</text>
</comment>
<gene>
    <name evidence="4" type="ORF">CLG85_010810</name>
</gene>
<dbReference type="Pfam" id="PF19278">
    <property type="entry name" value="Hydant_A_C"/>
    <property type="match status" value="1"/>
</dbReference>
<keyword evidence="5" id="KW-1185">Reference proteome</keyword>
<evidence type="ECO:0000313" key="4">
    <source>
        <dbReference type="EMBL" id="MCT4370779.1"/>
    </source>
</evidence>
<dbReference type="InterPro" id="IPR045079">
    <property type="entry name" value="Oxoprolinase-like"/>
</dbReference>
<proteinExistence type="predicted"/>
<dbReference type="InterPro" id="IPR008040">
    <property type="entry name" value="Hydant_A_N"/>
</dbReference>
<feature type="domain" description="Hydantoinase A/oxoprolinase" evidence="1">
    <location>
        <begin position="206"/>
        <end position="489"/>
    </location>
</feature>
<sequence length="682" mass="73373">MLRVGIDIGGTFTDFIAWRLKDGRSQSVNLKVPSTPGNYAEGFISGLEQVLAQFGDVADEDLMIVHGTTISTNTVIERKADPIALLTTEGFRDVLNIQRLRLRKPTNLFEQRTPPLVPRELVFEVEERTLFDGSIRKPIDPEQVKACAREALARGATGFAIALYHSYRNDEHERIAREAVREVAGDVEISISSEIWPQVGEYERSMVAVLNAFVQPKMAGYLTQIEGYLAENLPKARLFITRSNGGAMSTEEARRFPVHTLLSGPASGVTATIDMSKRLGNIAQCLTFDMGGTSTDVSLIRNNQQMTSTTSEVGDFPVSMPVTDIEAIGAGGGSIITMDGPVLRVGPQSAGARPGPAAFGHGGTQPAVSDAYVLCGMIDPENFLGGRMKLDAAAAERAISPVAEAMNTDIRTSAEAALNVATSNMVARVMPYLARHGVDPEDVTLVTFGGAGSLHGPLLARELGIRKVVIPTTPSVFCASGGLVTRLVNDAVITVHGMELTAQLLKDGFAELQTRSADWLAQQVEAEQIVETNYDRFVEARYRGQSFQILIPVGDAVAEGDMEALRAAFHAEHQRLYSHSDPEGEVEVLQLRTRVLGALPAPVAEPIGRAADATQALTGSRNIRLEGGEHLAQVYDRARLSAGAILAGPAIVEQHDTTILVPIGFSCTVNAEGELELELEKE</sequence>